<keyword evidence="1" id="KW-1185">Reference proteome</keyword>
<protein>
    <submittedName>
        <fullName evidence="2">Uncharacterized protein</fullName>
    </submittedName>
</protein>
<proteinExistence type="predicted"/>
<reference evidence="2" key="1">
    <citation type="submission" date="2022-11" db="UniProtKB">
        <authorList>
            <consortium name="WormBaseParasite"/>
        </authorList>
    </citation>
    <scope>IDENTIFICATION</scope>
</reference>
<name>A0A914CFS1_9BILA</name>
<evidence type="ECO:0000313" key="1">
    <source>
        <dbReference type="Proteomes" id="UP000887540"/>
    </source>
</evidence>
<dbReference type="AlphaFoldDB" id="A0A914CFS1"/>
<dbReference type="WBParaSite" id="ACRNAN_scaffold10386.g20313.t1">
    <property type="protein sequence ID" value="ACRNAN_scaffold10386.g20313.t1"/>
    <property type="gene ID" value="ACRNAN_scaffold10386.g20313"/>
</dbReference>
<accession>A0A914CFS1</accession>
<organism evidence="1 2">
    <name type="scientific">Acrobeloides nanus</name>
    <dbReference type="NCBI Taxonomy" id="290746"/>
    <lineage>
        <taxon>Eukaryota</taxon>
        <taxon>Metazoa</taxon>
        <taxon>Ecdysozoa</taxon>
        <taxon>Nematoda</taxon>
        <taxon>Chromadorea</taxon>
        <taxon>Rhabditida</taxon>
        <taxon>Tylenchina</taxon>
        <taxon>Cephalobomorpha</taxon>
        <taxon>Cephaloboidea</taxon>
        <taxon>Cephalobidae</taxon>
        <taxon>Acrobeloides</taxon>
    </lineage>
</organism>
<sequence>MHTKGKRIEIIGMFKRWKKVMKISRELDVPQQTESDAIKRFNERNMEEANQRGRIVKRRAFPKSVMVWAAITSDRKSHLSSLNRMSKSSLDIIVNKFWIAFSSRGLEDTLDDDTGAFNKTGPHLTKPKKFRTGSATIFRISSVSTSARSVRVNGLRTRLTSIRSIMQYGEFSKPRYMEKNQNN</sequence>
<dbReference type="Proteomes" id="UP000887540">
    <property type="component" value="Unplaced"/>
</dbReference>
<evidence type="ECO:0000313" key="2">
    <source>
        <dbReference type="WBParaSite" id="ACRNAN_scaffold10386.g20313.t1"/>
    </source>
</evidence>